<proteinExistence type="predicted"/>
<evidence type="ECO:0000313" key="1">
    <source>
        <dbReference type="EMBL" id="KKK61906.1"/>
    </source>
</evidence>
<protein>
    <submittedName>
        <fullName evidence="1">Uncharacterized protein</fullName>
    </submittedName>
</protein>
<gene>
    <name evidence="1" type="ORF">LCGC14_3009630</name>
</gene>
<organism evidence="1">
    <name type="scientific">marine sediment metagenome</name>
    <dbReference type="NCBI Taxonomy" id="412755"/>
    <lineage>
        <taxon>unclassified sequences</taxon>
        <taxon>metagenomes</taxon>
        <taxon>ecological metagenomes</taxon>
    </lineage>
</organism>
<reference evidence="1" key="1">
    <citation type="journal article" date="2015" name="Nature">
        <title>Complex archaea that bridge the gap between prokaryotes and eukaryotes.</title>
        <authorList>
            <person name="Spang A."/>
            <person name="Saw J.H."/>
            <person name="Jorgensen S.L."/>
            <person name="Zaremba-Niedzwiedzka K."/>
            <person name="Martijn J."/>
            <person name="Lind A.E."/>
            <person name="van Eijk R."/>
            <person name="Schleper C."/>
            <person name="Guy L."/>
            <person name="Ettema T.J."/>
        </authorList>
    </citation>
    <scope>NUCLEOTIDE SEQUENCE</scope>
</reference>
<dbReference type="AlphaFoldDB" id="A0A0F8ZPU0"/>
<name>A0A0F8ZPU0_9ZZZZ</name>
<accession>A0A0F8ZPU0</accession>
<comment type="caution">
    <text evidence="1">The sequence shown here is derived from an EMBL/GenBank/DDBJ whole genome shotgun (WGS) entry which is preliminary data.</text>
</comment>
<sequence>MFNFFGRNTKYRKVVAEARKAAEISKRKTVVYQKGKNYSWCMEWAYFLNVVELSDQPIIKLLICLPGGEVSQ</sequence>
<dbReference type="EMBL" id="LAZR01062258">
    <property type="protein sequence ID" value="KKK61906.1"/>
    <property type="molecule type" value="Genomic_DNA"/>
</dbReference>